<evidence type="ECO:0000256" key="2">
    <source>
        <dbReference type="ARBA" id="ARBA00022448"/>
    </source>
</evidence>
<accession>A0A9Q0J5L9</accession>
<comment type="subcellular location">
    <subcellularLocation>
        <location evidence="1">Membrane</location>
        <topology evidence="1">Multi-pass membrane protein</topology>
    </subcellularLocation>
</comment>
<dbReference type="InterPro" id="IPR020846">
    <property type="entry name" value="MFS_dom"/>
</dbReference>
<keyword evidence="4 6" id="KW-1133">Transmembrane helix</keyword>
<dbReference type="PANTHER" id="PTHR23511">
    <property type="entry name" value="SYNAPTIC VESICLE GLYCOPROTEIN 2"/>
    <property type="match status" value="1"/>
</dbReference>
<feature type="transmembrane region" description="Helical" evidence="6">
    <location>
        <begin position="395"/>
        <end position="415"/>
    </location>
</feature>
<evidence type="ECO:0000256" key="1">
    <source>
        <dbReference type="ARBA" id="ARBA00004141"/>
    </source>
</evidence>
<dbReference type="Pfam" id="PF07690">
    <property type="entry name" value="MFS_1"/>
    <property type="match status" value="1"/>
</dbReference>
<dbReference type="SUPFAM" id="SSF103473">
    <property type="entry name" value="MFS general substrate transporter"/>
    <property type="match status" value="1"/>
</dbReference>
<feature type="transmembrane region" description="Helical" evidence="6">
    <location>
        <begin position="276"/>
        <end position="298"/>
    </location>
</feature>
<organism evidence="8 9">
    <name type="scientific">Turnera subulata</name>
    <dbReference type="NCBI Taxonomy" id="218843"/>
    <lineage>
        <taxon>Eukaryota</taxon>
        <taxon>Viridiplantae</taxon>
        <taxon>Streptophyta</taxon>
        <taxon>Embryophyta</taxon>
        <taxon>Tracheophyta</taxon>
        <taxon>Spermatophyta</taxon>
        <taxon>Magnoliopsida</taxon>
        <taxon>eudicotyledons</taxon>
        <taxon>Gunneridae</taxon>
        <taxon>Pentapetalae</taxon>
        <taxon>rosids</taxon>
        <taxon>fabids</taxon>
        <taxon>Malpighiales</taxon>
        <taxon>Passifloraceae</taxon>
        <taxon>Turnera</taxon>
    </lineage>
</organism>
<feature type="transmembrane region" description="Helical" evidence="6">
    <location>
        <begin position="29"/>
        <end position="54"/>
    </location>
</feature>
<feature type="transmembrane region" description="Helical" evidence="6">
    <location>
        <begin position="124"/>
        <end position="143"/>
    </location>
</feature>
<reference evidence="8" key="2">
    <citation type="journal article" date="2023" name="Plants (Basel)">
        <title>Annotation of the Turnera subulata (Passifloraceae) Draft Genome Reveals the S-Locus Evolved after the Divergence of Turneroideae from Passifloroideae in a Stepwise Manner.</title>
        <authorList>
            <person name="Henning P.M."/>
            <person name="Roalson E.H."/>
            <person name="Mir W."/>
            <person name="McCubbin A.G."/>
            <person name="Shore J.S."/>
        </authorList>
    </citation>
    <scope>NUCLEOTIDE SEQUENCE</scope>
    <source>
        <strain evidence="8">F60SS</strain>
    </source>
</reference>
<feature type="transmembrane region" description="Helical" evidence="6">
    <location>
        <begin position="364"/>
        <end position="389"/>
    </location>
</feature>
<dbReference type="AlphaFoldDB" id="A0A9Q0J5L9"/>
<evidence type="ECO:0000256" key="4">
    <source>
        <dbReference type="ARBA" id="ARBA00022989"/>
    </source>
</evidence>
<protein>
    <recommendedName>
        <fullName evidence="7">Major facilitator superfamily (MFS) profile domain-containing protein</fullName>
    </recommendedName>
</protein>
<name>A0A9Q0J5L9_9ROSI</name>
<evidence type="ECO:0000256" key="6">
    <source>
        <dbReference type="SAM" id="Phobius"/>
    </source>
</evidence>
<feature type="transmembrane region" description="Helical" evidence="6">
    <location>
        <begin position="328"/>
        <end position="352"/>
    </location>
</feature>
<dbReference type="EMBL" id="JAKUCV010005956">
    <property type="protein sequence ID" value="KAJ4829214.1"/>
    <property type="molecule type" value="Genomic_DNA"/>
</dbReference>
<reference evidence="8" key="1">
    <citation type="submission" date="2022-02" db="EMBL/GenBank/DDBJ databases">
        <authorList>
            <person name="Henning P.M."/>
            <person name="McCubbin A.G."/>
            <person name="Shore J.S."/>
        </authorList>
    </citation>
    <scope>NUCLEOTIDE SEQUENCE</scope>
    <source>
        <strain evidence="8">F60SS</strain>
        <tissue evidence="8">Leaves</tissue>
    </source>
</reference>
<feature type="transmembrane region" description="Helical" evidence="6">
    <location>
        <begin position="66"/>
        <end position="84"/>
    </location>
</feature>
<evidence type="ECO:0000259" key="7">
    <source>
        <dbReference type="PROSITE" id="PS50850"/>
    </source>
</evidence>
<keyword evidence="9" id="KW-1185">Reference proteome</keyword>
<dbReference type="Proteomes" id="UP001141552">
    <property type="component" value="Unassembled WGS sequence"/>
</dbReference>
<dbReference type="OrthoDB" id="4139357at2759"/>
<dbReference type="GO" id="GO:0022857">
    <property type="term" value="F:transmembrane transporter activity"/>
    <property type="evidence" value="ECO:0007669"/>
    <property type="project" value="InterPro"/>
</dbReference>
<keyword evidence="3 6" id="KW-0812">Transmembrane</keyword>
<dbReference type="PROSITE" id="PS50850">
    <property type="entry name" value="MFS"/>
    <property type="match status" value="1"/>
</dbReference>
<keyword evidence="2" id="KW-0813">Transport</keyword>
<comment type="caution">
    <text evidence="8">The sequence shown here is derived from an EMBL/GenBank/DDBJ whole genome shotgun (WGS) entry which is preliminary data.</text>
</comment>
<sequence length="431" mass="46969">MDDYEGTGTYYTVDEALASMGFGKFQAFLLGYAGLGSFAEAMEMMILSFVGPLVKSQWGLSSTQESLLTTAVFAGMLIGAYSWGLLSDNYGRRQAFLSFFLSFFFFFFLFFPVMIILPRLSWRWLLAISSLPSISLLLLYPLVPESPRYLCLKGKVSDARGILEKIALRNQTKLPAGMLISGNTAALFEESSSQEYPPRASTTGKTILALKSSFSTFFMLFSSKLIRTTVLLWVLFFGNAFSYYGIILLTSELSSGQSKCSSSTILHLESSKDDRLYIDVFITSLAEVPGLLLSAVLVDRVGRKLSMAMMFVLACISLLPLISHQSAYVTTALLFGARMCAIGTFTVASIYAPELYPTSARTTGAGAANAVGRIGGMVCPLVAVGLVTGCGLTKAIVLFEVVIAMSAICALLFPFETKGRELTENFCYNRL</sequence>
<dbReference type="PANTHER" id="PTHR23511:SF5">
    <property type="entry name" value="MAJOR FACILITATOR-TYPE TRANSPORTER HXNZ-RELATED"/>
    <property type="match status" value="1"/>
</dbReference>
<dbReference type="InterPro" id="IPR005828">
    <property type="entry name" value="MFS_sugar_transport-like"/>
</dbReference>
<dbReference type="Pfam" id="PF00083">
    <property type="entry name" value="Sugar_tr"/>
    <property type="match status" value="1"/>
</dbReference>
<feature type="transmembrane region" description="Helical" evidence="6">
    <location>
        <begin position="305"/>
        <end position="322"/>
    </location>
</feature>
<evidence type="ECO:0000313" key="8">
    <source>
        <dbReference type="EMBL" id="KAJ4829214.1"/>
    </source>
</evidence>
<dbReference type="GO" id="GO:0016020">
    <property type="term" value="C:membrane"/>
    <property type="evidence" value="ECO:0007669"/>
    <property type="project" value="UniProtKB-SubCell"/>
</dbReference>
<gene>
    <name evidence="8" type="ORF">Tsubulata_024523</name>
</gene>
<dbReference type="Gene3D" id="1.20.1250.20">
    <property type="entry name" value="MFS general substrate transporter like domains"/>
    <property type="match status" value="2"/>
</dbReference>
<evidence type="ECO:0000256" key="5">
    <source>
        <dbReference type="ARBA" id="ARBA00023136"/>
    </source>
</evidence>
<evidence type="ECO:0000313" key="9">
    <source>
        <dbReference type="Proteomes" id="UP001141552"/>
    </source>
</evidence>
<evidence type="ECO:0000256" key="3">
    <source>
        <dbReference type="ARBA" id="ARBA00022692"/>
    </source>
</evidence>
<feature type="domain" description="Major facilitator superfamily (MFS) profile" evidence="7">
    <location>
        <begin position="1"/>
        <end position="418"/>
    </location>
</feature>
<dbReference type="InterPro" id="IPR036259">
    <property type="entry name" value="MFS_trans_sf"/>
</dbReference>
<dbReference type="InterPro" id="IPR011701">
    <property type="entry name" value="MFS"/>
</dbReference>
<feature type="transmembrane region" description="Helical" evidence="6">
    <location>
        <begin position="96"/>
        <end position="117"/>
    </location>
</feature>
<feature type="transmembrane region" description="Helical" evidence="6">
    <location>
        <begin position="230"/>
        <end position="249"/>
    </location>
</feature>
<proteinExistence type="predicted"/>
<keyword evidence="5 6" id="KW-0472">Membrane</keyword>